<feature type="non-terminal residue" evidence="1">
    <location>
        <position position="74"/>
    </location>
</feature>
<proteinExistence type="predicted"/>
<evidence type="ECO:0000313" key="2">
    <source>
        <dbReference type="Proteomes" id="UP000217790"/>
    </source>
</evidence>
<dbReference type="EMBL" id="KZ293774">
    <property type="protein sequence ID" value="PBK79477.1"/>
    <property type="molecule type" value="Genomic_DNA"/>
</dbReference>
<dbReference type="AlphaFoldDB" id="A0A2H3CRW0"/>
<evidence type="ECO:0000313" key="1">
    <source>
        <dbReference type="EMBL" id="PBK79477.1"/>
    </source>
</evidence>
<protein>
    <recommendedName>
        <fullName evidence="3">F-box domain-containing protein</fullName>
    </recommendedName>
</protein>
<organism evidence="1 2">
    <name type="scientific">Armillaria gallica</name>
    <name type="common">Bulbous honey fungus</name>
    <name type="synonym">Armillaria bulbosa</name>
    <dbReference type="NCBI Taxonomy" id="47427"/>
    <lineage>
        <taxon>Eukaryota</taxon>
        <taxon>Fungi</taxon>
        <taxon>Dikarya</taxon>
        <taxon>Basidiomycota</taxon>
        <taxon>Agaricomycotina</taxon>
        <taxon>Agaricomycetes</taxon>
        <taxon>Agaricomycetidae</taxon>
        <taxon>Agaricales</taxon>
        <taxon>Marasmiineae</taxon>
        <taxon>Physalacriaceae</taxon>
        <taxon>Armillaria</taxon>
    </lineage>
</organism>
<name>A0A2H3CRW0_ARMGA</name>
<dbReference type="OMA" id="VCRTWIP"/>
<dbReference type="Proteomes" id="UP000217790">
    <property type="component" value="Unassembled WGS sequence"/>
</dbReference>
<dbReference type="OrthoDB" id="2788229at2759"/>
<dbReference type="InParanoid" id="A0A2H3CRW0"/>
<reference evidence="2" key="1">
    <citation type="journal article" date="2017" name="Nat. Ecol. Evol.">
        <title>Genome expansion and lineage-specific genetic innovations in the forest pathogenic fungi Armillaria.</title>
        <authorList>
            <person name="Sipos G."/>
            <person name="Prasanna A.N."/>
            <person name="Walter M.C."/>
            <person name="O'Connor E."/>
            <person name="Balint B."/>
            <person name="Krizsan K."/>
            <person name="Kiss B."/>
            <person name="Hess J."/>
            <person name="Varga T."/>
            <person name="Slot J."/>
            <person name="Riley R."/>
            <person name="Boka B."/>
            <person name="Rigling D."/>
            <person name="Barry K."/>
            <person name="Lee J."/>
            <person name="Mihaltcheva S."/>
            <person name="LaButti K."/>
            <person name="Lipzen A."/>
            <person name="Waldron R."/>
            <person name="Moloney N.M."/>
            <person name="Sperisen C."/>
            <person name="Kredics L."/>
            <person name="Vagvoelgyi C."/>
            <person name="Patrignani A."/>
            <person name="Fitzpatrick D."/>
            <person name="Nagy I."/>
            <person name="Doyle S."/>
            <person name="Anderson J.B."/>
            <person name="Grigoriev I.V."/>
            <person name="Gueldener U."/>
            <person name="Muensterkoetter M."/>
            <person name="Nagy L.G."/>
        </authorList>
    </citation>
    <scope>NUCLEOTIDE SEQUENCE [LARGE SCALE GENOMIC DNA]</scope>
    <source>
        <strain evidence="2">Ar21-2</strain>
    </source>
</reference>
<evidence type="ECO:0008006" key="3">
    <source>
        <dbReference type="Google" id="ProtNLM"/>
    </source>
</evidence>
<feature type="non-terminal residue" evidence="1">
    <location>
        <position position="1"/>
    </location>
</feature>
<sequence>FPPELFDRFIDFLHHDKQALKVCSLVCRTWIPASRFHLLGCITVRPISPSFYSMGELLDSSFCTLFKNVRKITI</sequence>
<gene>
    <name evidence="1" type="ORF">ARMGADRAFT_884869</name>
</gene>
<keyword evidence="2" id="KW-1185">Reference proteome</keyword>
<accession>A0A2H3CRW0</accession>